<comment type="caution">
    <text evidence="2">The sequence shown here is derived from an EMBL/GenBank/DDBJ whole genome shotgun (WGS) entry which is preliminary data.</text>
</comment>
<evidence type="ECO:0000256" key="1">
    <source>
        <dbReference type="SAM" id="Coils"/>
    </source>
</evidence>
<protein>
    <submittedName>
        <fullName evidence="2">Uncharacterized protein</fullName>
    </submittedName>
</protein>
<reference evidence="2 3" key="1">
    <citation type="submission" date="2019-05" db="EMBL/GenBank/DDBJ databases">
        <title>Emergence of the Ug99 lineage of the wheat stem rust pathogen through somatic hybridization.</title>
        <authorList>
            <person name="Li F."/>
            <person name="Upadhyaya N.M."/>
            <person name="Sperschneider J."/>
            <person name="Matny O."/>
            <person name="Nguyen-Phuc H."/>
            <person name="Mago R."/>
            <person name="Raley C."/>
            <person name="Miller M.E."/>
            <person name="Silverstein K.A.T."/>
            <person name="Henningsen E."/>
            <person name="Hirsch C.D."/>
            <person name="Visser B."/>
            <person name="Pretorius Z.A."/>
            <person name="Steffenson B.J."/>
            <person name="Schwessinger B."/>
            <person name="Dodds P.N."/>
            <person name="Figueroa M."/>
        </authorList>
    </citation>
    <scope>NUCLEOTIDE SEQUENCE [LARGE SCALE GENOMIC DNA]</scope>
    <source>
        <strain evidence="2">21-0</strain>
    </source>
</reference>
<dbReference type="AlphaFoldDB" id="A0A5B0PZA8"/>
<dbReference type="EMBL" id="VSWC01000040">
    <property type="protein sequence ID" value="KAA1106255.1"/>
    <property type="molecule type" value="Genomic_DNA"/>
</dbReference>
<sequence length="169" mass="20810">MSTSQGPLVGAAQQFDWTQVAITTLKLLFAKLPPYEKPKQQAAQPSDLNVTYTTSTMLMERRAKQQKQQEQQEQREWQVKQQERFERLFERLFEQRERREQQEQRERWAEKQEQREWRAGQQEHFERLFERLFEQWERRSEQRDQQFEEPVEQRFCALEQLAGQFRTPT</sequence>
<dbReference type="Proteomes" id="UP000324748">
    <property type="component" value="Unassembled WGS sequence"/>
</dbReference>
<keyword evidence="3" id="KW-1185">Reference proteome</keyword>
<keyword evidence="1" id="KW-0175">Coiled coil</keyword>
<evidence type="ECO:0000313" key="2">
    <source>
        <dbReference type="EMBL" id="KAA1106255.1"/>
    </source>
</evidence>
<organism evidence="2 3">
    <name type="scientific">Puccinia graminis f. sp. tritici</name>
    <dbReference type="NCBI Taxonomy" id="56615"/>
    <lineage>
        <taxon>Eukaryota</taxon>
        <taxon>Fungi</taxon>
        <taxon>Dikarya</taxon>
        <taxon>Basidiomycota</taxon>
        <taxon>Pucciniomycotina</taxon>
        <taxon>Pucciniomycetes</taxon>
        <taxon>Pucciniales</taxon>
        <taxon>Pucciniaceae</taxon>
        <taxon>Puccinia</taxon>
    </lineage>
</organism>
<dbReference type="OrthoDB" id="10621554at2759"/>
<name>A0A5B0PZA8_PUCGR</name>
<accession>A0A5B0PZA8</accession>
<feature type="coiled-coil region" evidence="1">
    <location>
        <begin position="60"/>
        <end position="105"/>
    </location>
</feature>
<proteinExistence type="predicted"/>
<gene>
    <name evidence="2" type="ORF">PGT21_031942</name>
</gene>
<evidence type="ECO:0000313" key="3">
    <source>
        <dbReference type="Proteomes" id="UP000324748"/>
    </source>
</evidence>